<reference evidence="11" key="1">
    <citation type="submission" date="2015-04" db="EMBL/GenBank/DDBJ databases">
        <title>The genome sequence of the plant pathogenic Rhizarian Plasmodiophora brassicae reveals insights in its biotrophic life cycle and the origin of chitin synthesis.</title>
        <authorList>
            <person name="Schwelm A."/>
            <person name="Fogelqvist J."/>
            <person name="Knaust A."/>
            <person name="Julke S."/>
            <person name="Lilja T."/>
            <person name="Dhandapani V."/>
            <person name="Bonilla-Rosso G."/>
            <person name="Karlsson M."/>
            <person name="Shevchenko A."/>
            <person name="Choi S.R."/>
            <person name="Kim H.G."/>
            <person name="Park J.Y."/>
            <person name="Lim Y.P."/>
            <person name="Ludwig-Muller J."/>
            <person name="Dixelius C."/>
        </authorList>
    </citation>
    <scope>NUCLEOTIDE SEQUENCE</scope>
    <source>
        <tissue evidence="11">Potato root galls</tissue>
    </source>
</reference>
<dbReference type="GO" id="GO:0005634">
    <property type="term" value="C:nucleus"/>
    <property type="evidence" value="ECO:0007669"/>
    <property type="project" value="UniProtKB-SubCell"/>
</dbReference>
<dbReference type="FunFam" id="3.30.160.60:FF:000690">
    <property type="entry name" value="Zinc finger protein 354C"/>
    <property type="match status" value="1"/>
</dbReference>
<keyword evidence="7" id="KW-0238">DNA-binding</keyword>
<dbReference type="GO" id="GO:0000978">
    <property type="term" value="F:RNA polymerase II cis-regulatory region sequence-specific DNA binding"/>
    <property type="evidence" value="ECO:0007669"/>
    <property type="project" value="TreeGrafter"/>
</dbReference>
<sequence length="241" mass="27061">MDPSCCSRINMFDLSRPVAYETPDSCLPDALSFVDGLGTFHSSTFGLPRDPNNMLNPSQTSWPDFSASYNSLDSPFLAVEVPLRSLNGNTLPIGMGSNSGMMVPIGLPPKSIRRRMKDQIDSGGKKMFACQQCSKVFSRGNNLQAHMRIHTGEMPYVCEHCPKSFARRSGLSRHQRTHTGEKPLQCPQCDKSFADSSNLSRHLRLHSGERPFACEICQKRFSWKSSLEWHLRSHNNEHDSL</sequence>
<dbReference type="PANTHER" id="PTHR23235:SF120">
    <property type="entry name" value="KRUPPEL-LIKE FACTOR 15"/>
    <property type="match status" value="1"/>
</dbReference>
<evidence type="ECO:0000256" key="1">
    <source>
        <dbReference type="ARBA" id="ARBA00004123"/>
    </source>
</evidence>
<evidence type="ECO:0000256" key="9">
    <source>
        <dbReference type="PROSITE-ProRule" id="PRU00042"/>
    </source>
</evidence>
<keyword evidence="4" id="KW-0677">Repeat</keyword>
<dbReference type="FunFam" id="3.30.160.60:FF:001465">
    <property type="entry name" value="Zinc finger protein 560"/>
    <property type="match status" value="1"/>
</dbReference>
<dbReference type="Pfam" id="PF00096">
    <property type="entry name" value="zf-C2H2"/>
    <property type="match status" value="2"/>
</dbReference>
<evidence type="ECO:0000313" key="11">
    <source>
        <dbReference type="EMBL" id="CRZ09934.1"/>
    </source>
</evidence>
<dbReference type="PROSITE" id="PS00028">
    <property type="entry name" value="ZINC_FINGER_C2H2_1"/>
    <property type="match status" value="4"/>
</dbReference>
<keyword evidence="3" id="KW-0479">Metal-binding</keyword>
<name>A0A0H5RMI8_9EUKA</name>
<dbReference type="Gene3D" id="3.30.160.60">
    <property type="entry name" value="Classic Zinc Finger"/>
    <property type="match status" value="4"/>
</dbReference>
<feature type="domain" description="C2H2-type" evidence="10">
    <location>
        <begin position="184"/>
        <end position="211"/>
    </location>
</feature>
<protein>
    <recommendedName>
        <fullName evidence="10">C2H2-type domain-containing protein</fullName>
    </recommendedName>
</protein>
<evidence type="ECO:0000256" key="5">
    <source>
        <dbReference type="ARBA" id="ARBA00022771"/>
    </source>
</evidence>
<dbReference type="InterPro" id="IPR013087">
    <property type="entry name" value="Znf_C2H2_type"/>
</dbReference>
<dbReference type="GO" id="GO:0000122">
    <property type="term" value="P:negative regulation of transcription by RNA polymerase II"/>
    <property type="evidence" value="ECO:0007669"/>
    <property type="project" value="UniProtKB-ARBA"/>
</dbReference>
<feature type="domain" description="C2H2-type" evidence="10">
    <location>
        <begin position="128"/>
        <end position="155"/>
    </location>
</feature>
<dbReference type="GO" id="GO:0000981">
    <property type="term" value="F:DNA-binding transcription factor activity, RNA polymerase II-specific"/>
    <property type="evidence" value="ECO:0007669"/>
    <property type="project" value="TreeGrafter"/>
</dbReference>
<evidence type="ECO:0000256" key="8">
    <source>
        <dbReference type="ARBA" id="ARBA00023242"/>
    </source>
</evidence>
<keyword evidence="5 9" id="KW-0863">Zinc-finger</keyword>
<dbReference type="FunFam" id="3.30.160.60:FF:001235">
    <property type="entry name" value="Si:ch211-119o8.6"/>
    <property type="match status" value="1"/>
</dbReference>
<proteinExistence type="inferred from homology"/>
<dbReference type="FunFam" id="3.30.160.60:FF:002343">
    <property type="entry name" value="Zinc finger protein 33A"/>
    <property type="match status" value="1"/>
</dbReference>
<evidence type="ECO:0000259" key="10">
    <source>
        <dbReference type="PROSITE" id="PS50157"/>
    </source>
</evidence>
<comment type="subcellular location">
    <subcellularLocation>
        <location evidence="1">Nucleus</location>
    </subcellularLocation>
</comment>
<accession>A0A0H5RMI8</accession>
<evidence type="ECO:0000256" key="3">
    <source>
        <dbReference type="ARBA" id="ARBA00022723"/>
    </source>
</evidence>
<organism evidence="11">
    <name type="scientific">Spongospora subterranea</name>
    <dbReference type="NCBI Taxonomy" id="70186"/>
    <lineage>
        <taxon>Eukaryota</taxon>
        <taxon>Sar</taxon>
        <taxon>Rhizaria</taxon>
        <taxon>Endomyxa</taxon>
        <taxon>Phytomyxea</taxon>
        <taxon>Plasmodiophorida</taxon>
        <taxon>Plasmodiophoridae</taxon>
        <taxon>Spongospora</taxon>
    </lineage>
</organism>
<dbReference type="AlphaFoldDB" id="A0A0H5RMI8"/>
<dbReference type="InterPro" id="IPR036236">
    <property type="entry name" value="Znf_C2H2_sf"/>
</dbReference>
<dbReference type="SMART" id="SM00355">
    <property type="entry name" value="ZnF_C2H2"/>
    <property type="match status" value="4"/>
</dbReference>
<dbReference type="GO" id="GO:0008270">
    <property type="term" value="F:zinc ion binding"/>
    <property type="evidence" value="ECO:0007669"/>
    <property type="project" value="UniProtKB-KW"/>
</dbReference>
<keyword evidence="6" id="KW-0862">Zinc</keyword>
<comment type="similarity">
    <text evidence="2">Belongs to the krueppel C2H2-type zinc-finger protein family.</text>
</comment>
<evidence type="ECO:0000256" key="6">
    <source>
        <dbReference type="ARBA" id="ARBA00022833"/>
    </source>
</evidence>
<evidence type="ECO:0000256" key="2">
    <source>
        <dbReference type="ARBA" id="ARBA00006991"/>
    </source>
</evidence>
<keyword evidence="8" id="KW-0539">Nucleus</keyword>
<dbReference type="SUPFAM" id="SSF57667">
    <property type="entry name" value="beta-beta-alpha zinc fingers"/>
    <property type="match status" value="2"/>
</dbReference>
<feature type="domain" description="C2H2-type" evidence="10">
    <location>
        <begin position="156"/>
        <end position="183"/>
    </location>
</feature>
<feature type="domain" description="C2H2-type" evidence="10">
    <location>
        <begin position="212"/>
        <end position="239"/>
    </location>
</feature>
<evidence type="ECO:0000256" key="7">
    <source>
        <dbReference type="ARBA" id="ARBA00023125"/>
    </source>
</evidence>
<dbReference type="PANTHER" id="PTHR23235">
    <property type="entry name" value="KRUEPPEL-LIKE TRANSCRIPTION FACTOR"/>
    <property type="match status" value="1"/>
</dbReference>
<evidence type="ECO:0000256" key="4">
    <source>
        <dbReference type="ARBA" id="ARBA00022737"/>
    </source>
</evidence>
<dbReference type="EMBL" id="HACM01009492">
    <property type="protein sequence ID" value="CRZ09934.1"/>
    <property type="molecule type" value="Transcribed_RNA"/>
</dbReference>
<dbReference type="PROSITE" id="PS50157">
    <property type="entry name" value="ZINC_FINGER_C2H2_2"/>
    <property type="match status" value="4"/>
</dbReference>
<dbReference type="Pfam" id="PF13465">
    <property type="entry name" value="zf-H2C2_2"/>
    <property type="match status" value="1"/>
</dbReference>